<proteinExistence type="predicted"/>
<accession>A0A6J5N8X8</accession>
<gene>
    <name evidence="1" type="ORF">UFOVP649_6</name>
</gene>
<organism evidence="1">
    <name type="scientific">uncultured Caudovirales phage</name>
    <dbReference type="NCBI Taxonomy" id="2100421"/>
    <lineage>
        <taxon>Viruses</taxon>
        <taxon>Duplodnaviria</taxon>
        <taxon>Heunggongvirae</taxon>
        <taxon>Uroviricota</taxon>
        <taxon>Caudoviricetes</taxon>
        <taxon>Peduoviridae</taxon>
        <taxon>Maltschvirus</taxon>
        <taxon>Maltschvirus maltsch</taxon>
    </lineage>
</organism>
<protein>
    <submittedName>
        <fullName evidence="1">Uncharacterized protein</fullName>
    </submittedName>
</protein>
<evidence type="ECO:0000313" key="1">
    <source>
        <dbReference type="EMBL" id="CAB4154476.1"/>
    </source>
</evidence>
<name>A0A6J5N8X8_9CAUD</name>
<sequence>MNITQLRDAINTLLTDSPSLLGIYTLPNATTTPAIYVVGRQSVPSEWKVTGLEVTMREFPERLPTAMMGTVRVLQQWEAVMVQYTASGTSLADAMDRMVRRFPDATVRYFPGDDVAYERCRFIIPDMTVRNLYPAV</sequence>
<reference evidence="1" key="1">
    <citation type="submission" date="2020-04" db="EMBL/GenBank/DDBJ databases">
        <authorList>
            <person name="Chiriac C."/>
            <person name="Salcher M."/>
            <person name="Ghai R."/>
            <person name="Kavagutti S V."/>
        </authorList>
    </citation>
    <scope>NUCLEOTIDE SEQUENCE</scope>
</reference>
<dbReference type="EMBL" id="LR796624">
    <property type="protein sequence ID" value="CAB4154476.1"/>
    <property type="molecule type" value="Genomic_DNA"/>
</dbReference>